<keyword evidence="11" id="KW-1185">Reference proteome</keyword>
<keyword evidence="7 9" id="KW-0408">Iron</keyword>
<keyword evidence="8" id="KW-0503">Monooxygenase</keyword>
<dbReference type="AlphaFoldDB" id="A0A4V3XDW5"/>
<dbReference type="Gene3D" id="1.10.630.10">
    <property type="entry name" value="Cytochrome P450"/>
    <property type="match status" value="1"/>
</dbReference>
<proteinExistence type="inferred from homology"/>
<sequence>MRVFSTYADLVISHPPEPPLQDGLRPPEQSQRPFSLRDYLKEELLATDFDSHQELKWESVSYLLAIPLATGKIIGFGFVLCLECFLYTFTIHPIRFVLAFGGKISDPIGGSAFGYLSARTHTYVDQSPLVARRLEFAALPLAVLAILIGWQARLPASIVSLCTCIASVQWWTWAGKSGWKAWFRRGMYADWEAGCFETGQMGHSGIDVLGMLMQRNSFVVVKIIMGVNLISYAMKRKAGMEAREVADKVNDFGQDPIGEEQDKQRYNRELKTLLDNTREDAAPTTEIGEHSELSFQMTRDVGLIKLQSPLHGMWRPHASEKALPGAWRRHYQHPANGRRPSRLEAPLHRFVFSAEQVSRVVQSWQRRTYHQWCGFAFSKAAPPLILDRDQLDYTPCDLTVRIPFCRFSQQSKSHEHVFQSSSALLSNNEPTYIPEIESSALAGPSRTVKRRRPLKDLQGPTASSFWLGNEIDIHRQNEVGDLDFQWIRQWGTAWRINGCMGSDILMLADPKALQYVLHTSGYRFPKCAELIQTLRLFGGESLATLVQKWKDEDLSSGEATINVASWLSRVTLDVIGEAGFDIDLGALDNYGKTELSQHYNNLFLDSTLYPSSFDILFKFLWRFIPMSILKYVRYWPSREYTRFRKYLDFARIFSQRIIKKSEAQGDGKDIMSVLLRANSSENPMARLSDSEMIDQMSGLLLAGHDTSGTTLIWTFWELAKDPVYQSKIREEIKAARAKAIARGDVEFSVTDLDGMVHLQAALKESMRLHPIVWKMTRVAGDDDVIPLAFPITTKSGKQLSNIPVKKGTHVLLSICGYSRLPQVWGADANLWNPDRFLKMDKGKQTSLGVYANLLNFSGGLRACIGWRFSVVEMQAILVALLENFEFSLPKDSDKKKIQKKPTAIMVPLVEGYHGSWMGLNVKTVT</sequence>
<evidence type="ECO:0000256" key="1">
    <source>
        <dbReference type="ARBA" id="ARBA00001971"/>
    </source>
</evidence>
<feature type="binding site" description="axial binding residue" evidence="9">
    <location>
        <position position="863"/>
    </location>
    <ligand>
        <name>heme</name>
        <dbReference type="ChEBI" id="CHEBI:30413"/>
    </ligand>
    <ligandPart>
        <name>Fe</name>
        <dbReference type="ChEBI" id="CHEBI:18248"/>
    </ligandPart>
</feature>
<dbReference type="Pfam" id="PF00067">
    <property type="entry name" value="p450"/>
    <property type="match status" value="1"/>
</dbReference>
<comment type="caution">
    <text evidence="10">The sequence shown here is derived from an EMBL/GenBank/DDBJ whole genome shotgun (WGS) entry which is preliminary data.</text>
</comment>
<dbReference type="PRINTS" id="PR00463">
    <property type="entry name" value="EP450I"/>
</dbReference>
<comment type="pathway">
    <text evidence="2">Secondary metabolite biosynthesis.</text>
</comment>
<dbReference type="PANTHER" id="PTHR24305:SF166">
    <property type="entry name" value="CYTOCHROME P450 12A4, MITOCHONDRIAL-RELATED"/>
    <property type="match status" value="1"/>
</dbReference>
<comment type="cofactor">
    <cofactor evidence="1 9">
        <name>heme</name>
        <dbReference type="ChEBI" id="CHEBI:30413"/>
    </cofactor>
</comment>
<dbReference type="InterPro" id="IPR017972">
    <property type="entry name" value="Cyt_P450_CS"/>
</dbReference>
<keyword evidence="6" id="KW-0560">Oxidoreductase</keyword>
<dbReference type="OrthoDB" id="1470350at2759"/>
<evidence type="ECO:0000313" key="11">
    <source>
        <dbReference type="Proteomes" id="UP000310158"/>
    </source>
</evidence>
<dbReference type="GO" id="GO:0005506">
    <property type="term" value="F:iron ion binding"/>
    <property type="evidence" value="ECO:0007669"/>
    <property type="project" value="InterPro"/>
</dbReference>
<dbReference type="PROSITE" id="PS00086">
    <property type="entry name" value="CYTOCHROME_P450"/>
    <property type="match status" value="1"/>
</dbReference>
<accession>A0A4V3XDW5</accession>
<evidence type="ECO:0000256" key="9">
    <source>
        <dbReference type="PIRSR" id="PIRSR602401-1"/>
    </source>
</evidence>
<dbReference type="GO" id="GO:0004497">
    <property type="term" value="F:monooxygenase activity"/>
    <property type="evidence" value="ECO:0007669"/>
    <property type="project" value="UniProtKB-KW"/>
</dbReference>
<keyword evidence="4 9" id="KW-0349">Heme</keyword>
<evidence type="ECO:0000256" key="7">
    <source>
        <dbReference type="ARBA" id="ARBA00023004"/>
    </source>
</evidence>
<dbReference type="PRINTS" id="PR00385">
    <property type="entry name" value="P450"/>
</dbReference>
<dbReference type="InterPro" id="IPR050121">
    <property type="entry name" value="Cytochrome_P450_monoxygenase"/>
</dbReference>
<dbReference type="SUPFAM" id="SSF48264">
    <property type="entry name" value="Cytochrome P450"/>
    <property type="match status" value="1"/>
</dbReference>
<comment type="similarity">
    <text evidence="3">Belongs to the cytochrome P450 family.</text>
</comment>
<evidence type="ECO:0000256" key="2">
    <source>
        <dbReference type="ARBA" id="ARBA00005179"/>
    </source>
</evidence>
<evidence type="ECO:0008006" key="12">
    <source>
        <dbReference type="Google" id="ProtNLM"/>
    </source>
</evidence>
<organism evidence="10 11">
    <name type="scientific">Bondarzewia mesenterica</name>
    <dbReference type="NCBI Taxonomy" id="1095465"/>
    <lineage>
        <taxon>Eukaryota</taxon>
        <taxon>Fungi</taxon>
        <taxon>Dikarya</taxon>
        <taxon>Basidiomycota</taxon>
        <taxon>Agaricomycotina</taxon>
        <taxon>Agaricomycetes</taxon>
        <taxon>Russulales</taxon>
        <taxon>Bondarzewiaceae</taxon>
        <taxon>Bondarzewia</taxon>
    </lineage>
</organism>
<reference evidence="10 11" key="1">
    <citation type="submission" date="2019-02" db="EMBL/GenBank/DDBJ databases">
        <title>Genome sequencing of the rare red list fungi Bondarzewia mesenterica.</title>
        <authorList>
            <person name="Buettner E."/>
            <person name="Kellner H."/>
        </authorList>
    </citation>
    <scope>NUCLEOTIDE SEQUENCE [LARGE SCALE GENOMIC DNA]</scope>
    <source>
        <strain evidence="10 11">DSM 108281</strain>
    </source>
</reference>
<evidence type="ECO:0000256" key="4">
    <source>
        <dbReference type="ARBA" id="ARBA00022617"/>
    </source>
</evidence>
<dbReference type="InterPro" id="IPR036396">
    <property type="entry name" value="Cyt_P450_sf"/>
</dbReference>
<dbReference type="PANTHER" id="PTHR24305">
    <property type="entry name" value="CYTOCHROME P450"/>
    <property type="match status" value="1"/>
</dbReference>
<dbReference type="InterPro" id="IPR002401">
    <property type="entry name" value="Cyt_P450_E_grp-I"/>
</dbReference>
<dbReference type="GO" id="GO:0020037">
    <property type="term" value="F:heme binding"/>
    <property type="evidence" value="ECO:0007669"/>
    <property type="project" value="InterPro"/>
</dbReference>
<evidence type="ECO:0000256" key="6">
    <source>
        <dbReference type="ARBA" id="ARBA00023002"/>
    </source>
</evidence>
<gene>
    <name evidence="10" type="ORF">EW146_g8088</name>
</gene>
<dbReference type="InterPro" id="IPR001128">
    <property type="entry name" value="Cyt_P450"/>
</dbReference>
<dbReference type="Proteomes" id="UP000310158">
    <property type="component" value="Unassembled WGS sequence"/>
</dbReference>
<protein>
    <recommendedName>
        <fullName evidence="12">Cytochrome P450</fullName>
    </recommendedName>
</protein>
<name>A0A4V3XDW5_9AGAM</name>
<evidence type="ECO:0000256" key="5">
    <source>
        <dbReference type="ARBA" id="ARBA00022723"/>
    </source>
</evidence>
<evidence type="ECO:0000256" key="8">
    <source>
        <dbReference type="ARBA" id="ARBA00023033"/>
    </source>
</evidence>
<dbReference type="EMBL" id="SGPL01000521">
    <property type="protein sequence ID" value="THH11303.1"/>
    <property type="molecule type" value="Genomic_DNA"/>
</dbReference>
<evidence type="ECO:0000256" key="3">
    <source>
        <dbReference type="ARBA" id="ARBA00010617"/>
    </source>
</evidence>
<evidence type="ECO:0000313" key="10">
    <source>
        <dbReference type="EMBL" id="THH11303.1"/>
    </source>
</evidence>
<keyword evidence="5 9" id="KW-0479">Metal-binding</keyword>
<dbReference type="GO" id="GO:0016705">
    <property type="term" value="F:oxidoreductase activity, acting on paired donors, with incorporation or reduction of molecular oxygen"/>
    <property type="evidence" value="ECO:0007669"/>
    <property type="project" value="InterPro"/>
</dbReference>